<keyword evidence="1" id="KW-0677">Repeat</keyword>
<dbReference type="Pfam" id="PF18972">
    <property type="entry name" value="Wheel"/>
    <property type="match status" value="1"/>
</dbReference>
<comment type="caution">
    <text evidence="7">The sequence shown here is derived from an EMBL/GenBank/DDBJ whole genome shotgun (WGS) entry which is preliminary data.</text>
</comment>
<feature type="domain" description="Cns1/TTC4 wheel" evidence="6">
    <location>
        <begin position="313"/>
        <end position="422"/>
    </location>
</feature>
<organism evidence="7 8">
    <name type="scientific">Paecilomyces lecythidis</name>
    <dbReference type="NCBI Taxonomy" id="3004212"/>
    <lineage>
        <taxon>Eukaryota</taxon>
        <taxon>Fungi</taxon>
        <taxon>Dikarya</taxon>
        <taxon>Ascomycota</taxon>
        <taxon>Pezizomycotina</taxon>
        <taxon>Eurotiomycetes</taxon>
        <taxon>Eurotiomycetidae</taxon>
        <taxon>Eurotiales</taxon>
        <taxon>Thermoascaceae</taxon>
        <taxon>Paecilomyces</taxon>
    </lineage>
</organism>
<feature type="compositionally biased region" description="Basic and acidic residues" evidence="5">
    <location>
        <begin position="49"/>
        <end position="58"/>
    </location>
</feature>
<evidence type="ECO:0000256" key="4">
    <source>
        <dbReference type="PROSITE-ProRule" id="PRU00339"/>
    </source>
</evidence>
<name>A0ABR3XPE2_9EURO</name>
<dbReference type="Proteomes" id="UP001583193">
    <property type="component" value="Unassembled WGS sequence"/>
</dbReference>
<dbReference type="PROSITE" id="PS50005">
    <property type="entry name" value="TPR"/>
    <property type="match status" value="1"/>
</dbReference>
<evidence type="ECO:0000313" key="7">
    <source>
        <dbReference type="EMBL" id="KAL1877809.1"/>
    </source>
</evidence>
<reference evidence="7 8" key="1">
    <citation type="journal article" date="2024" name="IMA Fungus">
        <title>IMA Genome - F19 : A genome assembly and annotation guide to empower mycologists, including annotated draft genome sequences of Ceratocystis pirilliformis, Diaporthe australafricana, Fusarium ophioides, Paecilomyces lecythidis, and Sporothrix stenoceras.</title>
        <authorList>
            <person name="Aylward J."/>
            <person name="Wilson A.M."/>
            <person name="Visagie C.M."/>
            <person name="Spraker J."/>
            <person name="Barnes I."/>
            <person name="Buitendag C."/>
            <person name="Ceriani C."/>
            <person name="Del Mar Angel L."/>
            <person name="du Plessis D."/>
            <person name="Fuchs T."/>
            <person name="Gasser K."/>
            <person name="Kramer D."/>
            <person name="Li W."/>
            <person name="Munsamy K."/>
            <person name="Piso A."/>
            <person name="Price J.L."/>
            <person name="Sonnekus B."/>
            <person name="Thomas C."/>
            <person name="van der Nest A."/>
            <person name="van Dijk A."/>
            <person name="van Heerden A."/>
            <person name="van Vuuren N."/>
            <person name="Yilmaz N."/>
            <person name="Duong T.A."/>
            <person name="van der Merwe N.A."/>
            <person name="Wingfield M.J."/>
            <person name="Wingfield B.D."/>
        </authorList>
    </citation>
    <scope>NUCLEOTIDE SEQUENCE [LARGE SCALE GENOMIC DNA]</scope>
    <source>
        <strain evidence="7 8">CMW 18167</strain>
    </source>
</reference>
<dbReference type="Gene3D" id="1.25.40.10">
    <property type="entry name" value="Tetratricopeptide repeat domain"/>
    <property type="match status" value="1"/>
</dbReference>
<keyword evidence="2 4" id="KW-0802">TPR repeat</keyword>
<evidence type="ECO:0000256" key="5">
    <source>
        <dbReference type="SAM" id="MobiDB-lite"/>
    </source>
</evidence>
<feature type="compositionally biased region" description="Pro residues" evidence="5">
    <location>
        <begin position="21"/>
        <end position="30"/>
    </location>
</feature>
<feature type="region of interest" description="Disordered" evidence="5">
    <location>
        <begin position="48"/>
        <end position="69"/>
    </location>
</feature>
<evidence type="ECO:0000256" key="2">
    <source>
        <dbReference type="ARBA" id="ARBA00022803"/>
    </source>
</evidence>
<protein>
    <submittedName>
        <fullName evidence="7">HSP70/90 co-chaperone</fullName>
    </submittedName>
</protein>
<dbReference type="EMBL" id="JAVDPF010000013">
    <property type="protein sequence ID" value="KAL1877809.1"/>
    <property type="molecule type" value="Genomic_DNA"/>
</dbReference>
<evidence type="ECO:0000256" key="3">
    <source>
        <dbReference type="ARBA" id="ARBA00023602"/>
    </source>
</evidence>
<dbReference type="SMART" id="SM00028">
    <property type="entry name" value="TPR"/>
    <property type="match status" value="3"/>
</dbReference>
<accession>A0ABR3XPE2</accession>
<dbReference type="CDD" id="cd21381">
    <property type="entry name" value="CTWD_TTC4"/>
    <property type="match status" value="1"/>
</dbReference>
<dbReference type="PANTHER" id="PTHR46035">
    <property type="entry name" value="TETRATRICOPEPTIDE REPEAT PROTEIN 4"/>
    <property type="match status" value="1"/>
</dbReference>
<proteinExistence type="inferred from homology"/>
<dbReference type="InterPro" id="IPR044059">
    <property type="entry name" value="Csn1/TTC4_wheel"/>
</dbReference>
<feature type="repeat" description="TPR" evidence="4">
    <location>
        <begin position="212"/>
        <end position="245"/>
    </location>
</feature>
<evidence type="ECO:0000313" key="8">
    <source>
        <dbReference type="Proteomes" id="UP001583193"/>
    </source>
</evidence>
<evidence type="ECO:0000256" key="1">
    <source>
        <dbReference type="ARBA" id="ARBA00022737"/>
    </source>
</evidence>
<dbReference type="PANTHER" id="PTHR46035:SF1">
    <property type="entry name" value="TETRATRICOPEPTIDE REPEAT PROTEIN 4"/>
    <property type="match status" value="1"/>
</dbReference>
<feature type="region of interest" description="Disordered" evidence="5">
    <location>
        <begin position="1"/>
        <end position="36"/>
    </location>
</feature>
<dbReference type="InterPro" id="IPR019734">
    <property type="entry name" value="TPR_rpt"/>
</dbReference>
<keyword evidence="8" id="KW-1185">Reference proteome</keyword>
<gene>
    <name evidence="7" type="primary">CNS1</name>
    <name evidence="7" type="ORF">Plec18167_004778</name>
</gene>
<comment type="similarity">
    <text evidence="3">Belongs to the TTC4 family.</text>
</comment>
<dbReference type="InterPro" id="IPR011990">
    <property type="entry name" value="TPR-like_helical_dom_sf"/>
</dbReference>
<feature type="compositionally biased region" description="Acidic residues" evidence="5">
    <location>
        <begin position="1"/>
        <end position="15"/>
    </location>
</feature>
<evidence type="ECO:0000259" key="6">
    <source>
        <dbReference type="Pfam" id="PF18972"/>
    </source>
</evidence>
<sequence length="429" mass="47936">MGQIEELPDDFDESLDLSKPPIEPIAPTLPPSGLAAITGVSNEVPFPINEDRLKDAHNDPSAPRMPPAMESVKSHTADEILEMMNKTPLFMTDLENAGDEEGNNVMLDAIRAIQNEGTRGEVAQNFREQGNESAKAKMWRDAKEFYGKAIAVLAVKEDRWEKPEDPEAEKKLLREVEEASYANRALCNLELRNYRSTTLDCASALKVNPKNIKAYYRSSAALLALDKIEEAEDACSRGLKLDPNNKSLQQVASKIAARKAVVERIAAKKKEEEERARKEKLILNTALRARQIRTRMTNQPPDMEDAKIQMVPDPLSPESTLVFPTVFLYPVHAQSDFIKAFSEMETISDHLSYIFPLPWDTEQEYTLNSVECYMETTTGGLIKAGKKLPLLKILAGGKVEVVDELVRINVVPTNKAAKWIAEMKARKAS</sequence>
<dbReference type="SUPFAM" id="SSF48452">
    <property type="entry name" value="TPR-like"/>
    <property type="match status" value="1"/>
</dbReference>